<dbReference type="AlphaFoldDB" id="A0A0F9H803"/>
<comment type="caution">
    <text evidence="1">The sequence shown here is derived from an EMBL/GenBank/DDBJ whole genome shotgun (WGS) entry which is preliminary data.</text>
</comment>
<dbReference type="EMBL" id="LAZR01017748">
    <property type="protein sequence ID" value="KKL99136.1"/>
    <property type="molecule type" value="Genomic_DNA"/>
</dbReference>
<evidence type="ECO:0000313" key="1">
    <source>
        <dbReference type="EMBL" id="KKL99136.1"/>
    </source>
</evidence>
<name>A0A0F9H803_9ZZZZ</name>
<sequence length="140" mass="14816">MSGSDFDLTGSRLQNATRVSQANEDADVVDWVKDDAFILCAMVEALGHSGASGTLQLRWRNVTDSGSFIVLSLSGELTFGLTDLVNGNAVVSGEEVCTPVSGSTLVDGVGRVIQRSPRPCGRDHQLEVVEVQPPSPRLCA</sequence>
<protein>
    <submittedName>
        <fullName evidence="1">Uncharacterized protein</fullName>
    </submittedName>
</protein>
<gene>
    <name evidence="1" type="ORF">LCGC14_1817490</name>
</gene>
<accession>A0A0F9H803</accession>
<organism evidence="1">
    <name type="scientific">marine sediment metagenome</name>
    <dbReference type="NCBI Taxonomy" id="412755"/>
    <lineage>
        <taxon>unclassified sequences</taxon>
        <taxon>metagenomes</taxon>
        <taxon>ecological metagenomes</taxon>
    </lineage>
</organism>
<proteinExistence type="predicted"/>
<reference evidence="1" key="1">
    <citation type="journal article" date="2015" name="Nature">
        <title>Complex archaea that bridge the gap between prokaryotes and eukaryotes.</title>
        <authorList>
            <person name="Spang A."/>
            <person name="Saw J.H."/>
            <person name="Jorgensen S.L."/>
            <person name="Zaremba-Niedzwiedzka K."/>
            <person name="Martijn J."/>
            <person name="Lind A.E."/>
            <person name="van Eijk R."/>
            <person name="Schleper C."/>
            <person name="Guy L."/>
            <person name="Ettema T.J."/>
        </authorList>
    </citation>
    <scope>NUCLEOTIDE SEQUENCE</scope>
</reference>
<feature type="non-terminal residue" evidence="1">
    <location>
        <position position="140"/>
    </location>
</feature>